<reference evidence="2" key="1">
    <citation type="journal article" date="2022" name="Mol. Ecol. Resour.">
        <title>The genomes of chicory, endive, great burdock and yacon provide insights into Asteraceae palaeo-polyploidization history and plant inulin production.</title>
        <authorList>
            <person name="Fan W."/>
            <person name="Wang S."/>
            <person name="Wang H."/>
            <person name="Wang A."/>
            <person name="Jiang F."/>
            <person name="Liu H."/>
            <person name="Zhao H."/>
            <person name="Xu D."/>
            <person name="Zhang Y."/>
        </authorList>
    </citation>
    <scope>NUCLEOTIDE SEQUENCE [LARGE SCALE GENOMIC DNA]</scope>
    <source>
        <strain evidence="2">cv. Niubang</strain>
    </source>
</reference>
<comment type="caution">
    <text evidence="1">The sequence shown here is derived from an EMBL/GenBank/DDBJ whole genome shotgun (WGS) entry which is preliminary data.</text>
</comment>
<protein>
    <submittedName>
        <fullName evidence="1">Uncharacterized protein</fullName>
    </submittedName>
</protein>
<proteinExistence type="predicted"/>
<sequence>MNHPASGVALGRSTSFDSFESVWKNRTRRIIGDNGCRDEKATDVVAMDGGFTVAKESNNPMKICDHQLPEFNRREMSDTVSMSSL</sequence>
<dbReference type="EMBL" id="CM042060">
    <property type="protein sequence ID" value="KAI3678241.1"/>
    <property type="molecule type" value="Genomic_DNA"/>
</dbReference>
<evidence type="ECO:0000313" key="1">
    <source>
        <dbReference type="EMBL" id="KAI3678241.1"/>
    </source>
</evidence>
<name>A0ACB8Y3W7_ARCLA</name>
<accession>A0ACB8Y3W7</accession>
<reference evidence="1 2" key="2">
    <citation type="journal article" date="2022" name="Mol. Ecol. Resour.">
        <title>The genomes of chicory, endive, great burdock and yacon provide insights into Asteraceae paleo-polyploidization history and plant inulin production.</title>
        <authorList>
            <person name="Fan W."/>
            <person name="Wang S."/>
            <person name="Wang H."/>
            <person name="Wang A."/>
            <person name="Jiang F."/>
            <person name="Liu H."/>
            <person name="Zhao H."/>
            <person name="Xu D."/>
            <person name="Zhang Y."/>
        </authorList>
    </citation>
    <scope>NUCLEOTIDE SEQUENCE [LARGE SCALE GENOMIC DNA]</scope>
    <source>
        <strain evidence="2">cv. Niubang</strain>
    </source>
</reference>
<keyword evidence="2" id="KW-1185">Reference proteome</keyword>
<dbReference type="Proteomes" id="UP001055879">
    <property type="component" value="Linkage Group LG14"/>
</dbReference>
<gene>
    <name evidence="1" type="ORF">L6452_37526</name>
</gene>
<organism evidence="1 2">
    <name type="scientific">Arctium lappa</name>
    <name type="common">Greater burdock</name>
    <name type="synonym">Lappa major</name>
    <dbReference type="NCBI Taxonomy" id="4217"/>
    <lineage>
        <taxon>Eukaryota</taxon>
        <taxon>Viridiplantae</taxon>
        <taxon>Streptophyta</taxon>
        <taxon>Embryophyta</taxon>
        <taxon>Tracheophyta</taxon>
        <taxon>Spermatophyta</taxon>
        <taxon>Magnoliopsida</taxon>
        <taxon>eudicotyledons</taxon>
        <taxon>Gunneridae</taxon>
        <taxon>Pentapetalae</taxon>
        <taxon>asterids</taxon>
        <taxon>campanulids</taxon>
        <taxon>Asterales</taxon>
        <taxon>Asteraceae</taxon>
        <taxon>Carduoideae</taxon>
        <taxon>Cardueae</taxon>
        <taxon>Arctiinae</taxon>
        <taxon>Arctium</taxon>
    </lineage>
</organism>
<evidence type="ECO:0000313" key="2">
    <source>
        <dbReference type="Proteomes" id="UP001055879"/>
    </source>
</evidence>